<organism evidence="2 3">
    <name type="scientific">Marinibacterium profundimaris</name>
    <dbReference type="NCBI Taxonomy" id="1679460"/>
    <lineage>
        <taxon>Bacteria</taxon>
        <taxon>Pseudomonadati</taxon>
        <taxon>Pseudomonadota</taxon>
        <taxon>Alphaproteobacteria</taxon>
        <taxon>Rhodobacterales</taxon>
        <taxon>Paracoccaceae</taxon>
        <taxon>Marinibacterium</taxon>
    </lineage>
</organism>
<dbReference type="AlphaFoldDB" id="A0A225NFB1"/>
<evidence type="ECO:0000256" key="1">
    <source>
        <dbReference type="SAM" id="MobiDB-lite"/>
    </source>
</evidence>
<dbReference type="EMBL" id="AQQR01000023">
    <property type="protein sequence ID" value="OWU68098.1"/>
    <property type="molecule type" value="Genomic_DNA"/>
</dbReference>
<protein>
    <submittedName>
        <fullName evidence="2">Uncharacterized protein</fullName>
    </submittedName>
</protein>
<accession>A0A225NFB1</accession>
<keyword evidence="3" id="KW-1185">Reference proteome</keyword>
<reference evidence="2 3" key="1">
    <citation type="submission" date="2013-04" db="EMBL/GenBank/DDBJ databases">
        <title>Oceanicola sp. 22II1-22F33 Genome Sequencing.</title>
        <authorList>
            <person name="Lai Q."/>
            <person name="Li G."/>
            <person name="Shao Z."/>
        </authorList>
    </citation>
    <scope>NUCLEOTIDE SEQUENCE [LARGE SCALE GENOMIC DNA]</scope>
    <source>
        <strain evidence="2 3">22II1-22F33</strain>
    </source>
</reference>
<dbReference type="SUPFAM" id="SSF53756">
    <property type="entry name" value="UDP-Glycosyltransferase/glycogen phosphorylase"/>
    <property type="match status" value="1"/>
</dbReference>
<evidence type="ECO:0000313" key="3">
    <source>
        <dbReference type="Proteomes" id="UP000215377"/>
    </source>
</evidence>
<name>A0A225NFB1_9RHOB</name>
<gene>
    <name evidence="2" type="ORF">ATO3_24680</name>
</gene>
<dbReference type="Proteomes" id="UP000215377">
    <property type="component" value="Unassembled WGS sequence"/>
</dbReference>
<proteinExistence type="predicted"/>
<evidence type="ECO:0000313" key="2">
    <source>
        <dbReference type="EMBL" id="OWU68098.1"/>
    </source>
</evidence>
<sequence>MLGGARACTMISLAEELNILAKEFVAAQDPEDPGVLTLFHFGDAAEHRSRRYWSTRMTWRTSRRPITRPGAPRATAPRHGTDDRSAVAGVK</sequence>
<feature type="region of interest" description="Disordered" evidence="1">
    <location>
        <begin position="64"/>
        <end position="91"/>
    </location>
</feature>
<comment type="caution">
    <text evidence="2">The sequence shown here is derived from an EMBL/GenBank/DDBJ whole genome shotgun (WGS) entry which is preliminary data.</text>
</comment>